<dbReference type="GO" id="GO:0008168">
    <property type="term" value="F:methyltransferase activity"/>
    <property type="evidence" value="ECO:0007669"/>
    <property type="project" value="UniProtKB-KW"/>
</dbReference>
<dbReference type="NCBIfam" id="TIGR01444">
    <property type="entry name" value="fkbM_fam"/>
    <property type="match status" value="1"/>
</dbReference>
<keyword evidence="3" id="KW-1185">Reference proteome</keyword>
<keyword evidence="1" id="KW-0175">Coiled coil</keyword>
<dbReference type="SUPFAM" id="SSF53335">
    <property type="entry name" value="S-adenosyl-L-methionine-dependent methyltransferases"/>
    <property type="match status" value="1"/>
</dbReference>
<dbReference type="SUPFAM" id="SSF53756">
    <property type="entry name" value="UDP-Glycosyltransferase/glycogen phosphorylase"/>
    <property type="match status" value="1"/>
</dbReference>
<keyword evidence="2" id="KW-0808">Transferase</keyword>
<dbReference type="PANTHER" id="PTHR34203:SF15">
    <property type="entry name" value="SLL1173 PROTEIN"/>
    <property type="match status" value="1"/>
</dbReference>
<evidence type="ECO:0000313" key="3">
    <source>
        <dbReference type="Proteomes" id="UP000239494"/>
    </source>
</evidence>
<comment type="caution">
    <text evidence="2">The sequence shown here is derived from an EMBL/GenBank/DDBJ whole genome shotgun (WGS) entry which is preliminary data.</text>
</comment>
<dbReference type="InterPro" id="IPR029063">
    <property type="entry name" value="SAM-dependent_MTases_sf"/>
</dbReference>
<keyword evidence="2" id="KW-0489">Methyltransferase</keyword>
<dbReference type="PANTHER" id="PTHR34203">
    <property type="entry name" value="METHYLTRANSFERASE, FKBM FAMILY PROTEIN"/>
    <property type="match status" value="1"/>
</dbReference>
<sequence length="1226" mass="131786">MWVVHSARPEKLGLHTVTEVPSTGVLIEPEPETVLLACTVATAAELPAVKVLSNSFLAKHPDAKFIALVVDAPATSTGPGLITPSDLGVEAAELAELATACTAAQLCAVLRPRLLETLLASKLPVLYLDPWVQVLDSVSDVVLAAVKRGPLVLVPRALRPLPDDGLRPDPAELLETGVFDPGFLVVAPGAEPFLHNLAGQLRRTPDATKAVLDTAPALVNHHVLRDSTIGLSVWNANHRELSRGEDGVMTILGNPLRTVHFAGFDPRRPWLLSADFAERPRVLLSEHPLIADLCTTYRAELVTRGYTVQPVQYGFGALVDGSVLPDELRVDYREASRRKAPPPAFGPDGGAAFLAWACEPVPDLPGSTRWSAAVWRADETLRGQFPDPFGDDSAEFREWCAGAGVASGRMPVPAVPGPQPVAPALLDQLGVSVLGDGPVARLVETVARASGLPTSTTAGYPVVLRAGGDEPVPGDRFVVDYGLDAGAHQDRPTAHELWVPSESTRAAAERIGGPTVRVVPLPVVDTGAREVPEERDEVVFGALADHGEDRAGNVLGAVSAFLGAFPDRTDVRLLISVTGAAEHPEAAERLRLATAADPRIVLVEDEPVPETVDCLVSLHRGGACDRIAGHVAELAVRGVPVLLSEHGAVAELFDKDSAVFVPCHQGGVEPDVQAAAKLIRSVAGDLPTAVAIGLAGREHLLHTRSLARVADQLRERVEHAYRGWRARRSAANPAQVVDPLRALHSAKHALLRQPDTSSASRIPMAPALRKVVLRVLDHYDNHMREVLTTLVDGVERTASELVRRQDDIDAGVGIGELEMVRAEIDRVAERQAHLGDQLVGTDDAVVRNRADMAAQARRQREIEDALVGEATKRAKQNEALGQRLDKLTHALDRTLDRIDTLESKVVEVLRDRDHRLDAGVRAASQAQSTADALRRVVVREHERHSESEPDVRSSLVLSDVGLLRLPADDAFMLPLLSSNGVWEPELSELVDSLVEPDGVFLDVGAYIGYQTIRMLGRLGTSGAVVAVEPSSAAMELLRHNVEVNLPDRIGERLVVVQAAAWESAGELRGDPALTGGISVAPLEEDAPAEVTRVRAVRLDKELEEMPQLHGMKLSVVRVDAPGRGHRALAGLVRLLRKDRPHVFLEFSASATAGFGDDPVTVLKEFRMWGYDLVPVATRQPALPEQIVSAMEGLRSITLWLRPRPVQAKKPGPEVAVPVRQAADQPI</sequence>
<dbReference type="GO" id="GO:0032259">
    <property type="term" value="P:methylation"/>
    <property type="evidence" value="ECO:0007669"/>
    <property type="project" value="UniProtKB-KW"/>
</dbReference>
<organism evidence="2 3">
    <name type="scientific">Umezawaea tangerina</name>
    <dbReference type="NCBI Taxonomy" id="84725"/>
    <lineage>
        <taxon>Bacteria</taxon>
        <taxon>Bacillati</taxon>
        <taxon>Actinomycetota</taxon>
        <taxon>Actinomycetes</taxon>
        <taxon>Pseudonocardiales</taxon>
        <taxon>Pseudonocardiaceae</taxon>
        <taxon>Umezawaea</taxon>
    </lineage>
</organism>
<dbReference type="Gene3D" id="3.40.50.150">
    <property type="entry name" value="Vaccinia Virus protein VP39"/>
    <property type="match status" value="1"/>
</dbReference>
<dbReference type="Proteomes" id="UP000239494">
    <property type="component" value="Unassembled WGS sequence"/>
</dbReference>
<dbReference type="EMBL" id="PVTF01000001">
    <property type="protein sequence ID" value="PRY46936.1"/>
    <property type="molecule type" value="Genomic_DNA"/>
</dbReference>
<name>A0A2T0TMP4_9PSEU</name>
<proteinExistence type="predicted"/>
<protein>
    <submittedName>
        <fullName evidence="2">FkbM family methyltransferase</fullName>
    </submittedName>
</protein>
<reference evidence="2 3" key="1">
    <citation type="submission" date="2018-03" db="EMBL/GenBank/DDBJ databases">
        <title>Genomic Encyclopedia of Archaeal and Bacterial Type Strains, Phase II (KMG-II): from individual species to whole genera.</title>
        <authorList>
            <person name="Goeker M."/>
        </authorList>
    </citation>
    <scope>NUCLEOTIDE SEQUENCE [LARGE SCALE GENOMIC DNA]</scope>
    <source>
        <strain evidence="2 3">DSM 44720</strain>
    </source>
</reference>
<gene>
    <name evidence="2" type="ORF">CLV43_1011218</name>
</gene>
<dbReference type="Gene3D" id="3.40.50.2000">
    <property type="entry name" value="Glycogen Phosphorylase B"/>
    <property type="match status" value="1"/>
</dbReference>
<feature type="coiled-coil region" evidence="1">
    <location>
        <begin position="884"/>
        <end position="911"/>
    </location>
</feature>
<dbReference type="InterPro" id="IPR006342">
    <property type="entry name" value="FkbM_mtfrase"/>
</dbReference>
<evidence type="ECO:0000313" key="2">
    <source>
        <dbReference type="EMBL" id="PRY46936.1"/>
    </source>
</evidence>
<dbReference type="InterPro" id="IPR052514">
    <property type="entry name" value="SAM-dependent_MTase"/>
</dbReference>
<dbReference type="AlphaFoldDB" id="A0A2T0TMP4"/>
<accession>A0A2T0TMP4</accession>
<evidence type="ECO:0000256" key="1">
    <source>
        <dbReference type="SAM" id="Coils"/>
    </source>
</evidence>